<dbReference type="InterPro" id="IPR001173">
    <property type="entry name" value="Glyco_trans_2-like"/>
</dbReference>
<dbReference type="CDD" id="cd00761">
    <property type="entry name" value="Glyco_tranf_GTA_type"/>
    <property type="match status" value="1"/>
</dbReference>
<evidence type="ECO:0000313" key="2">
    <source>
        <dbReference type="EMBL" id="KIQ04022.1"/>
    </source>
</evidence>
<feature type="domain" description="Glycosyltransferase 2-like" evidence="1">
    <location>
        <begin position="15"/>
        <end position="170"/>
    </location>
</feature>
<dbReference type="Proteomes" id="UP000035017">
    <property type="component" value="Unassembled WGS sequence"/>
</dbReference>
<name>A0A0D0KZQ7_AGRTU</name>
<evidence type="ECO:0000313" key="3">
    <source>
        <dbReference type="Proteomes" id="UP000035017"/>
    </source>
</evidence>
<proteinExistence type="predicted"/>
<dbReference type="EMBL" id="JXQV01000005">
    <property type="protein sequence ID" value="KIQ04022.1"/>
    <property type="molecule type" value="Genomic_DNA"/>
</dbReference>
<dbReference type="Pfam" id="PF00535">
    <property type="entry name" value="Glycos_transf_2"/>
    <property type="match status" value="1"/>
</dbReference>
<protein>
    <submittedName>
        <fullName evidence="2">Glycosyl transferase family A</fullName>
    </submittedName>
</protein>
<dbReference type="AlphaFoldDB" id="A0A0D0KZQ7"/>
<gene>
    <name evidence="2" type="ORF">RU07_04975</name>
</gene>
<dbReference type="Gene3D" id="3.90.550.10">
    <property type="entry name" value="Spore Coat Polysaccharide Biosynthesis Protein SpsA, Chain A"/>
    <property type="match status" value="1"/>
</dbReference>
<accession>A0A0D0KZQ7</accession>
<dbReference type="InterPro" id="IPR029044">
    <property type="entry name" value="Nucleotide-diphossugar_trans"/>
</dbReference>
<comment type="caution">
    <text evidence="2">The sequence shown here is derived from an EMBL/GenBank/DDBJ whole genome shotgun (WGS) entry which is preliminary data.</text>
</comment>
<evidence type="ECO:0000259" key="1">
    <source>
        <dbReference type="Pfam" id="PF00535"/>
    </source>
</evidence>
<dbReference type="GO" id="GO:0016740">
    <property type="term" value="F:transferase activity"/>
    <property type="evidence" value="ECO:0007669"/>
    <property type="project" value="UniProtKB-KW"/>
</dbReference>
<sequence length="312" mass="33633">MTDTLPVPTPLKIDIGICTYRRPAVVATLTSLFELDVPPGVTVRLIVADNDAEPSAKATIDNLRAVSPFDIIYVHCPKSNISIARNACLSACDADYLAFIDDDETAPKEWLSELLKTARETGAEAVLGPVTAIYKTTVPGWMRKGDFHSTFPVWVKGDIITGYTCNTLLKMSAPSVSGRRFALSLGQSGGEDTHFFSHMHADGGRIAYAVKAVLSEPVPDTRASFKWLAKRRFRSGQTHGRLLAESRPGLRRVAQATTAGAKAVACTGLALLAIFDPVRRNRQLLRVALHLGSVSGAVGVKEIRQYGTVAAT</sequence>
<dbReference type="SUPFAM" id="SSF53448">
    <property type="entry name" value="Nucleotide-diphospho-sugar transferases"/>
    <property type="match status" value="1"/>
</dbReference>
<keyword evidence="2" id="KW-0808">Transferase</keyword>
<reference evidence="2 3" key="1">
    <citation type="submission" date="2014-12" db="EMBL/GenBank/DDBJ databases">
        <title>16Stimator: statistical estimation of ribosomal gene copy numbers from draft genome assemblies.</title>
        <authorList>
            <person name="Perisin M.A."/>
            <person name="Vetter M."/>
            <person name="Gilbert J.A."/>
            <person name="Bergelson J."/>
        </authorList>
    </citation>
    <scope>NUCLEOTIDE SEQUENCE [LARGE SCALE GENOMIC DNA]</scope>
    <source>
        <strain evidence="2 3">MEJ076</strain>
    </source>
</reference>
<organism evidence="2 3">
    <name type="scientific">Agrobacterium tumefaciens</name>
    <dbReference type="NCBI Taxonomy" id="358"/>
    <lineage>
        <taxon>Bacteria</taxon>
        <taxon>Pseudomonadati</taxon>
        <taxon>Pseudomonadota</taxon>
        <taxon>Alphaproteobacteria</taxon>
        <taxon>Hyphomicrobiales</taxon>
        <taxon>Rhizobiaceae</taxon>
        <taxon>Rhizobium/Agrobacterium group</taxon>
        <taxon>Agrobacterium</taxon>
        <taxon>Agrobacterium tumefaciens complex</taxon>
    </lineage>
</organism>